<protein>
    <recommendedName>
        <fullName evidence="3">Peptidase A2 domain-containing protein</fullName>
    </recommendedName>
</protein>
<dbReference type="Proteomes" id="UP001530315">
    <property type="component" value="Unassembled WGS sequence"/>
</dbReference>
<evidence type="ECO:0008006" key="3">
    <source>
        <dbReference type="Google" id="ProtNLM"/>
    </source>
</evidence>
<evidence type="ECO:0000313" key="2">
    <source>
        <dbReference type="Proteomes" id="UP001530315"/>
    </source>
</evidence>
<keyword evidence="2" id="KW-1185">Reference proteome</keyword>
<dbReference type="InterPro" id="IPR021109">
    <property type="entry name" value="Peptidase_aspartic_dom_sf"/>
</dbReference>
<proteinExistence type="predicted"/>
<dbReference type="AlphaFoldDB" id="A0ABD3P9E1"/>
<sequence>MNTRDVFEKEELVRWMPVVAARNGADDGAVYIRPSPGRYASIKVRLLNKKPSSSSDETIVEWTLLVDTACTGLVLSPNAVRRANDRRPDTIRIANNAGTMTMAGSSSLGTTSVARWDERDAKMTVGGVEIDGNNVAACQDIGALPAGLDGILGLSFLGEFACVDFDFVNDELRLDREHRNPPRGPSYVDDGAAARGALSLTRLRVYAANVILDGRGPVRMLVDTGAASTFLNRKGVADMRLVVMLASYKIEPIRGEVIGAMGADNLALRLTHRYQLKRRWNLVAENTAVADFCAGIELKEEGVRNIDIGDLPVLEALGDVGGILGADLMMMCDVVRFSGLNTGSPRMILMQH</sequence>
<gene>
    <name evidence="1" type="ORF">ACHAW5_000218</name>
</gene>
<accession>A0ABD3P9E1</accession>
<evidence type="ECO:0000313" key="1">
    <source>
        <dbReference type="EMBL" id="KAL3784327.1"/>
    </source>
</evidence>
<reference evidence="1 2" key="1">
    <citation type="submission" date="2024-10" db="EMBL/GenBank/DDBJ databases">
        <title>Updated reference genomes for cyclostephanoid diatoms.</title>
        <authorList>
            <person name="Roberts W.R."/>
            <person name="Alverson A.J."/>
        </authorList>
    </citation>
    <scope>NUCLEOTIDE SEQUENCE [LARGE SCALE GENOMIC DNA]</scope>
    <source>
        <strain evidence="1 2">AJA276-08</strain>
    </source>
</reference>
<dbReference type="Gene3D" id="2.40.70.10">
    <property type="entry name" value="Acid Proteases"/>
    <property type="match status" value="1"/>
</dbReference>
<organism evidence="1 2">
    <name type="scientific">Stephanodiscus triporus</name>
    <dbReference type="NCBI Taxonomy" id="2934178"/>
    <lineage>
        <taxon>Eukaryota</taxon>
        <taxon>Sar</taxon>
        <taxon>Stramenopiles</taxon>
        <taxon>Ochrophyta</taxon>
        <taxon>Bacillariophyta</taxon>
        <taxon>Coscinodiscophyceae</taxon>
        <taxon>Thalassiosirophycidae</taxon>
        <taxon>Stephanodiscales</taxon>
        <taxon>Stephanodiscaceae</taxon>
        <taxon>Stephanodiscus</taxon>
    </lineage>
</organism>
<dbReference type="EMBL" id="JALLAZ020000932">
    <property type="protein sequence ID" value="KAL3784327.1"/>
    <property type="molecule type" value="Genomic_DNA"/>
</dbReference>
<name>A0ABD3P9E1_9STRA</name>
<comment type="caution">
    <text evidence="1">The sequence shown here is derived from an EMBL/GenBank/DDBJ whole genome shotgun (WGS) entry which is preliminary data.</text>
</comment>